<gene>
    <name evidence="2" type="ORF">GTC17259_10490</name>
</gene>
<protein>
    <recommendedName>
        <fullName evidence="1">Phosphodiester glycosidase domain-containing protein</fullName>
    </recommendedName>
</protein>
<dbReference type="Pfam" id="PF09992">
    <property type="entry name" value="NAGPA"/>
    <property type="match status" value="1"/>
</dbReference>
<evidence type="ECO:0000259" key="1">
    <source>
        <dbReference type="Pfam" id="PF09992"/>
    </source>
</evidence>
<dbReference type="PANTHER" id="PTHR40446:SF2">
    <property type="entry name" value="N-ACETYLGLUCOSAMINE-1-PHOSPHODIESTER ALPHA-N-ACETYLGLUCOSAMINIDASE"/>
    <property type="match status" value="1"/>
</dbReference>
<name>A0AB33J2I3_9BACT</name>
<dbReference type="PANTHER" id="PTHR40446">
    <property type="entry name" value="N-ACETYLGLUCOSAMINE-1-PHOSPHODIESTER ALPHA-N-ACETYLGLUCOSAMINIDASE"/>
    <property type="match status" value="1"/>
</dbReference>
<dbReference type="EMBL" id="AP035787">
    <property type="protein sequence ID" value="BFO75999.1"/>
    <property type="molecule type" value="Genomic_DNA"/>
</dbReference>
<dbReference type="InterPro" id="IPR018711">
    <property type="entry name" value="NAGPA"/>
</dbReference>
<reference evidence="2" key="1">
    <citation type="submission" date="2024-07" db="EMBL/GenBank/DDBJ databases">
        <title>Complete genome sequence of Prevotella sp. YM-2024 GTC17259.</title>
        <authorList>
            <person name="Hayashi M."/>
            <person name="Muto Y."/>
            <person name="Tanaka K."/>
            <person name="Niwa H."/>
        </authorList>
    </citation>
    <scope>NUCLEOTIDE SEQUENCE</scope>
    <source>
        <strain evidence="2">GTC17259</strain>
    </source>
</reference>
<organism evidence="2">
    <name type="scientific">Prevotella sp. GTC17259</name>
    <dbReference type="NCBI Taxonomy" id="3236795"/>
    <lineage>
        <taxon>Bacteria</taxon>
        <taxon>Pseudomonadati</taxon>
        <taxon>Bacteroidota</taxon>
        <taxon>Bacteroidia</taxon>
        <taxon>Bacteroidales</taxon>
        <taxon>Prevotellaceae</taxon>
        <taxon>Prevotella</taxon>
    </lineage>
</organism>
<sequence>MVDHGEQETDIDRLLKPEVMKSTILYSILSCIVLFTASCSDSSDNADAALPHKGAKTALMQNIADNLPELQRVEKDSMWSVTDGVNVTEVKMVFRTYKTHMLIAEVDLTKNLTLAACCADNAENPTTLQPLTGQIEALEKAGQTVYAGVNGDFFGKVKDNYQSMNVFVKDGKAIKDTYTAGNEGMIVKLKNGDIRIIHPRFFKSYAADIQDAIGGFHALITDGETNDLLVVNDLTMAFAPRTFVGLSQDGKKCYLFVVDGQQDDFSKGIRVEDAIGICKHAGCHNALNLDGGASSTFAAKDGKGTISVLNKPSDGEQRPIFNGLVVIKKG</sequence>
<feature type="domain" description="Phosphodiester glycosidase" evidence="1">
    <location>
        <begin position="144"/>
        <end position="326"/>
    </location>
</feature>
<dbReference type="AlphaFoldDB" id="A0AB33J2I3"/>
<evidence type="ECO:0000313" key="2">
    <source>
        <dbReference type="EMBL" id="BFO75999.1"/>
    </source>
</evidence>
<accession>A0AB33J2I3</accession>
<proteinExistence type="predicted"/>